<dbReference type="EMBL" id="WFLM01000003">
    <property type="protein sequence ID" value="KAB8039114.1"/>
    <property type="molecule type" value="Genomic_DNA"/>
</dbReference>
<accession>A0A6N6VV68</accession>
<dbReference type="Gene3D" id="1.10.260.40">
    <property type="entry name" value="lambda repressor-like DNA-binding domains"/>
    <property type="match status" value="1"/>
</dbReference>
<dbReference type="Pfam" id="PF01381">
    <property type="entry name" value="HTH_3"/>
    <property type="match status" value="1"/>
</dbReference>
<dbReference type="PROSITE" id="PS50943">
    <property type="entry name" value="HTH_CROC1"/>
    <property type="match status" value="1"/>
</dbReference>
<evidence type="ECO:0000313" key="2">
    <source>
        <dbReference type="EMBL" id="KAB8039114.1"/>
    </source>
</evidence>
<dbReference type="Proteomes" id="UP000437748">
    <property type="component" value="Unassembled WGS sequence"/>
</dbReference>
<dbReference type="SMART" id="SM00530">
    <property type="entry name" value="HTH_XRE"/>
    <property type="match status" value="1"/>
</dbReference>
<evidence type="ECO:0000259" key="1">
    <source>
        <dbReference type="PROSITE" id="PS50943"/>
    </source>
</evidence>
<organism evidence="2 3">
    <name type="scientific">Silvanigrella paludirubra</name>
    <dbReference type="NCBI Taxonomy" id="2499159"/>
    <lineage>
        <taxon>Bacteria</taxon>
        <taxon>Pseudomonadati</taxon>
        <taxon>Bdellovibrionota</taxon>
        <taxon>Oligoflexia</taxon>
        <taxon>Silvanigrellales</taxon>
        <taxon>Silvanigrellaceae</taxon>
        <taxon>Silvanigrella</taxon>
    </lineage>
</organism>
<name>A0A6N6VV68_9BACT</name>
<gene>
    <name evidence="2" type="ORF">GCL60_09675</name>
</gene>
<feature type="domain" description="HTH cro/C1-type" evidence="1">
    <location>
        <begin position="43"/>
        <end position="97"/>
    </location>
</feature>
<comment type="caution">
    <text evidence="2">The sequence shown here is derived from an EMBL/GenBank/DDBJ whole genome shotgun (WGS) entry which is preliminary data.</text>
</comment>
<proteinExistence type="predicted"/>
<dbReference type="AlphaFoldDB" id="A0A6N6VV68"/>
<dbReference type="InterPro" id="IPR001387">
    <property type="entry name" value="Cro/C1-type_HTH"/>
</dbReference>
<reference evidence="2 3" key="1">
    <citation type="submission" date="2019-10" db="EMBL/GenBank/DDBJ databases">
        <title>New species of Slilvanegrellaceae.</title>
        <authorList>
            <person name="Pitt A."/>
            <person name="Hahn M.W."/>
        </authorList>
    </citation>
    <scope>NUCLEOTIDE SEQUENCE [LARGE SCALE GENOMIC DNA]</scope>
    <source>
        <strain evidence="2 3">SP-Ram-0.45-NSY-1</strain>
    </source>
</reference>
<dbReference type="InterPro" id="IPR010982">
    <property type="entry name" value="Lambda_DNA-bd_dom_sf"/>
</dbReference>
<dbReference type="CDD" id="cd00093">
    <property type="entry name" value="HTH_XRE"/>
    <property type="match status" value="1"/>
</dbReference>
<sequence>MVKWKLLKCRSSHHMTTKVKHMTNKGGDSIREFIDGVTFGEYVRTLREADGMTQQELADKIGSKKQFISAVETGREKVGLDYANRIAIAMGYSLAPFAKILINEQLKEYDPTLEIDIRSKKAS</sequence>
<evidence type="ECO:0000313" key="3">
    <source>
        <dbReference type="Proteomes" id="UP000437748"/>
    </source>
</evidence>
<dbReference type="GO" id="GO:0003677">
    <property type="term" value="F:DNA binding"/>
    <property type="evidence" value="ECO:0007669"/>
    <property type="project" value="InterPro"/>
</dbReference>
<dbReference type="SUPFAM" id="SSF47413">
    <property type="entry name" value="lambda repressor-like DNA-binding domains"/>
    <property type="match status" value="1"/>
</dbReference>
<protein>
    <submittedName>
        <fullName evidence="2">Helix-turn-helix domain-containing protein</fullName>
    </submittedName>
</protein>
<keyword evidence="3" id="KW-1185">Reference proteome</keyword>